<organism evidence="2 3">
    <name type="scientific">Marinobacter lacisalsi</name>
    <dbReference type="NCBI Taxonomy" id="475979"/>
    <lineage>
        <taxon>Bacteria</taxon>
        <taxon>Pseudomonadati</taxon>
        <taxon>Pseudomonadota</taxon>
        <taxon>Gammaproteobacteria</taxon>
        <taxon>Pseudomonadales</taxon>
        <taxon>Marinobacteraceae</taxon>
        <taxon>Marinobacter</taxon>
    </lineage>
</organism>
<dbReference type="RefSeq" id="WP_379887633.1">
    <property type="nucleotide sequence ID" value="NZ_JBHSDI010000015.1"/>
</dbReference>
<accession>A0ABV8QLI6</accession>
<gene>
    <name evidence="2" type="ORF">ACFOZ5_12085</name>
</gene>
<dbReference type="EMBL" id="JBHSDI010000015">
    <property type="protein sequence ID" value="MFC4259769.1"/>
    <property type="molecule type" value="Genomic_DNA"/>
</dbReference>
<comment type="caution">
    <text evidence="2">The sequence shown here is derived from an EMBL/GenBank/DDBJ whole genome shotgun (WGS) entry which is preliminary data.</text>
</comment>
<feature type="transmembrane region" description="Helical" evidence="1">
    <location>
        <begin position="51"/>
        <end position="69"/>
    </location>
</feature>
<keyword evidence="1" id="KW-1133">Transmembrane helix</keyword>
<keyword evidence="1" id="KW-0472">Membrane</keyword>
<evidence type="ECO:0000313" key="3">
    <source>
        <dbReference type="Proteomes" id="UP001595798"/>
    </source>
</evidence>
<dbReference type="Proteomes" id="UP001595798">
    <property type="component" value="Unassembled WGS sequence"/>
</dbReference>
<keyword evidence="1" id="KW-0812">Transmembrane</keyword>
<proteinExistence type="predicted"/>
<protein>
    <submittedName>
        <fullName evidence="2">Uncharacterized protein</fullName>
    </submittedName>
</protein>
<keyword evidence="3" id="KW-1185">Reference proteome</keyword>
<evidence type="ECO:0000313" key="2">
    <source>
        <dbReference type="EMBL" id="MFC4259769.1"/>
    </source>
</evidence>
<reference evidence="3" key="1">
    <citation type="journal article" date="2019" name="Int. J. Syst. Evol. Microbiol.">
        <title>The Global Catalogue of Microorganisms (GCM) 10K type strain sequencing project: providing services to taxonomists for standard genome sequencing and annotation.</title>
        <authorList>
            <consortium name="The Broad Institute Genomics Platform"/>
            <consortium name="The Broad Institute Genome Sequencing Center for Infectious Disease"/>
            <person name="Wu L."/>
            <person name="Ma J."/>
        </authorList>
    </citation>
    <scope>NUCLEOTIDE SEQUENCE [LARGE SCALE GENOMIC DNA]</scope>
    <source>
        <strain evidence="3">CECT 7297</strain>
    </source>
</reference>
<sequence length="70" mass="7779">MKHKHKEKECTWAPGMQDTDVTFAGEYTWAEIKRARAEMAGQQAPDAPKGLFIVLGLGVLALVFGGWLIY</sequence>
<name>A0ABV8QLI6_9GAMM</name>
<evidence type="ECO:0000256" key="1">
    <source>
        <dbReference type="SAM" id="Phobius"/>
    </source>
</evidence>